<evidence type="ECO:0000256" key="7">
    <source>
        <dbReference type="ARBA" id="ARBA00022840"/>
    </source>
</evidence>
<proteinExistence type="inferred from homology"/>
<dbReference type="GO" id="GO:0005524">
    <property type="term" value="F:ATP binding"/>
    <property type="evidence" value="ECO:0007669"/>
    <property type="project" value="UniProtKB-KW"/>
</dbReference>
<dbReference type="Proteomes" id="UP000366051">
    <property type="component" value="Chromosome"/>
</dbReference>
<dbReference type="InterPro" id="IPR018109">
    <property type="entry name" value="Folylpolyglutamate_synth_CS"/>
</dbReference>
<dbReference type="GO" id="GO:0004326">
    <property type="term" value="F:tetrahydrofolylpolyglutamate synthase activity"/>
    <property type="evidence" value="ECO:0007669"/>
    <property type="project" value="UniProtKB-EC"/>
</dbReference>
<dbReference type="InterPro" id="IPR036565">
    <property type="entry name" value="Mur-like_cat_sf"/>
</dbReference>
<dbReference type="EMBL" id="CP045875">
    <property type="protein sequence ID" value="QGG47275.1"/>
    <property type="molecule type" value="Genomic_DNA"/>
</dbReference>
<dbReference type="SUPFAM" id="SSF53623">
    <property type="entry name" value="MurD-like peptide ligases, catalytic domain"/>
    <property type="match status" value="1"/>
</dbReference>
<dbReference type="InterPro" id="IPR004101">
    <property type="entry name" value="Mur_ligase_C"/>
</dbReference>
<dbReference type="GO" id="GO:0046872">
    <property type="term" value="F:metal ion binding"/>
    <property type="evidence" value="ECO:0007669"/>
    <property type="project" value="UniProtKB-KW"/>
</dbReference>
<dbReference type="SUPFAM" id="SSF53244">
    <property type="entry name" value="MurD-like peptide ligases, peptide-binding domain"/>
    <property type="match status" value="1"/>
</dbReference>
<sequence>MMTYEEALHYLQDLTKFGINPGLGRIQELLHRLGQPQQRKKPQFIHIGGTNGKGSTAVIIAKVLEEAGYRVGLFTSPHLHCYTERTQINGTAILKDQVAHLIGLLKGPIESMVAEGYDHPTEFEVWTALSFLYFTREEVDIVVLEVGMGGAIDSTNVITPLLSVITNVTLDHMDYLGTTVEEIAQVKAGIIKEAVPVVTASEDPLVLTVIQERAKAKSAPVVQVVRHGPKMATAQWVQWDGVRDQKKVMVEGRLQSYGPLKVPLQGHHQQQNLATAIAALEVAKEQGYEWTEKQLSRALEKTTWPGRQEKIGKILLDGAHNEGGASSLARTLQEEYKGIKKILILALLADKAREKIVALLAPEVDEIIITQVNHTRAGDWKSVEEVASPYGKPLQMIACIQDALQAGQQAVEKYEDKGMKAIVVVTGSLYMIAEARKELTNHKDL</sequence>
<keyword evidence="4 11" id="KW-0436">Ligase</keyword>
<dbReference type="Gene3D" id="3.90.190.20">
    <property type="entry name" value="Mur ligase, C-terminal domain"/>
    <property type="match status" value="1"/>
</dbReference>
<protein>
    <recommendedName>
        <fullName evidence="3">tetrahydrofolate synthase</fullName>
        <ecNumber evidence="3">6.3.2.17</ecNumber>
    </recommendedName>
    <alternativeName>
        <fullName evidence="9">Tetrahydrofolylpolyglutamate synthase</fullName>
    </alternativeName>
</protein>
<dbReference type="Gene3D" id="3.40.1190.10">
    <property type="entry name" value="Mur-like, catalytic domain"/>
    <property type="match status" value="1"/>
</dbReference>
<evidence type="ECO:0000259" key="12">
    <source>
        <dbReference type="Pfam" id="PF02875"/>
    </source>
</evidence>
<evidence type="ECO:0000256" key="11">
    <source>
        <dbReference type="PIRNR" id="PIRNR001563"/>
    </source>
</evidence>
<dbReference type="FunFam" id="3.40.1190.10:FF:000011">
    <property type="entry name" value="Folylpolyglutamate synthase/dihydrofolate synthase"/>
    <property type="match status" value="1"/>
</dbReference>
<feature type="domain" description="Mur ligase central" evidence="13">
    <location>
        <begin position="47"/>
        <end position="279"/>
    </location>
</feature>
<evidence type="ECO:0000256" key="1">
    <source>
        <dbReference type="ARBA" id="ARBA00001946"/>
    </source>
</evidence>
<feature type="domain" description="Mur ligase C-terminal" evidence="12">
    <location>
        <begin position="313"/>
        <end position="428"/>
    </location>
</feature>
<evidence type="ECO:0000313" key="15">
    <source>
        <dbReference type="Proteomes" id="UP000366051"/>
    </source>
</evidence>
<dbReference type="PANTHER" id="PTHR11136:SF0">
    <property type="entry name" value="DIHYDROFOLATE SYNTHETASE-RELATED"/>
    <property type="match status" value="1"/>
</dbReference>
<dbReference type="PROSITE" id="PS01012">
    <property type="entry name" value="FOLYLPOLYGLU_SYNT_2"/>
    <property type="match status" value="1"/>
</dbReference>
<dbReference type="PIRSF" id="PIRSF001563">
    <property type="entry name" value="Folylpolyglu_synth"/>
    <property type="match status" value="1"/>
</dbReference>
<comment type="cofactor">
    <cofactor evidence="1">
        <name>Mg(2+)</name>
        <dbReference type="ChEBI" id="CHEBI:18420"/>
    </cofactor>
</comment>
<dbReference type="KEGG" id="hcv:FTV88_1128"/>
<dbReference type="InterPro" id="IPR036615">
    <property type="entry name" value="Mur_ligase_C_dom_sf"/>
</dbReference>
<evidence type="ECO:0000256" key="10">
    <source>
        <dbReference type="ARBA" id="ARBA00047493"/>
    </source>
</evidence>
<dbReference type="Pfam" id="PF08245">
    <property type="entry name" value="Mur_ligase_M"/>
    <property type="match status" value="1"/>
</dbReference>
<dbReference type="AlphaFoldDB" id="A0A5Q2N3W7"/>
<evidence type="ECO:0000256" key="9">
    <source>
        <dbReference type="ARBA" id="ARBA00030592"/>
    </source>
</evidence>
<evidence type="ECO:0000259" key="13">
    <source>
        <dbReference type="Pfam" id="PF08245"/>
    </source>
</evidence>
<dbReference type="EC" id="6.3.2.17" evidence="3"/>
<dbReference type="NCBIfam" id="TIGR01499">
    <property type="entry name" value="folC"/>
    <property type="match status" value="1"/>
</dbReference>
<name>A0A5Q2N3W7_9FIRM</name>
<evidence type="ECO:0000256" key="2">
    <source>
        <dbReference type="ARBA" id="ARBA00008276"/>
    </source>
</evidence>
<dbReference type="Pfam" id="PF02875">
    <property type="entry name" value="Mur_ligase_C"/>
    <property type="match status" value="1"/>
</dbReference>
<keyword evidence="8" id="KW-0460">Magnesium</keyword>
<dbReference type="InterPro" id="IPR001645">
    <property type="entry name" value="Folylpolyglutamate_synth"/>
</dbReference>
<evidence type="ECO:0000256" key="8">
    <source>
        <dbReference type="ARBA" id="ARBA00022842"/>
    </source>
</evidence>
<evidence type="ECO:0000256" key="3">
    <source>
        <dbReference type="ARBA" id="ARBA00013025"/>
    </source>
</evidence>
<dbReference type="GO" id="GO:0005737">
    <property type="term" value="C:cytoplasm"/>
    <property type="evidence" value="ECO:0007669"/>
    <property type="project" value="TreeGrafter"/>
</dbReference>
<dbReference type="GO" id="GO:0008841">
    <property type="term" value="F:dihydrofolate synthase activity"/>
    <property type="evidence" value="ECO:0007669"/>
    <property type="project" value="TreeGrafter"/>
</dbReference>
<organism evidence="14 15">
    <name type="scientific">Heliorestis convoluta</name>
    <dbReference type="NCBI Taxonomy" id="356322"/>
    <lineage>
        <taxon>Bacteria</taxon>
        <taxon>Bacillati</taxon>
        <taxon>Bacillota</taxon>
        <taxon>Clostridia</taxon>
        <taxon>Eubacteriales</taxon>
        <taxon>Heliobacteriaceae</taxon>
        <taxon>Heliorestis</taxon>
    </lineage>
</organism>
<comment type="similarity">
    <text evidence="2 11">Belongs to the folylpolyglutamate synthase family.</text>
</comment>
<keyword evidence="7 11" id="KW-0067">ATP-binding</keyword>
<dbReference type="InterPro" id="IPR013221">
    <property type="entry name" value="Mur_ligase_cen"/>
</dbReference>
<keyword evidence="15" id="KW-1185">Reference proteome</keyword>
<gene>
    <name evidence="14" type="primary">folC</name>
    <name evidence="14" type="ORF">FTV88_1128</name>
</gene>
<evidence type="ECO:0000256" key="5">
    <source>
        <dbReference type="ARBA" id="ARBA00022723"/>
    </source>
</evidence>
<dbReference type="PANTHER" id="PTHR11136">
    <property type="entry name" value="FOLYLPOLYGLUTAMATE SYNTHASE-RELATED"/>
    <property type="match status" value="1"/>
</dbReference>
<comment type="catalytic activity">
    <reaction evidence="10">
        <text>(6S)-5,6,7,8-tetrahydrofolyl-(gamma-L-Glu)(n) + L-glutamate + ATP = (6S)-5,6,7,8-tetrahydrofolyl-(gamma-L-Glu)(n+1) + ADP + phosphate + H(+)</text>
        <dbReference type="Rhea" id="RHEA:10580"/>
        <dbReference type="Rhea" id="RHEA-COMP:14738"/>
        <dbReference type="Rhea" id="RHEA-COMP:14740"/>
        <dbReference type="ChEBI" id="CHEBI:15378"/>
        <dbReference type="ChEBI" id="CHEBI:29985"/>
        <dbReference type="ChEBI" id="CHEBI:30616"/>
        <dbReference type="ChEBI" id="CHEBI:43474"/>
        <dbReference type="ChEBI" id="CHEBI:141005"/>
        <dbReference type="ChEBI" id="CHEBI:456216"/>
        <dbReference type="EC" id="6.3.2.17"/>
    </reaction>
</comment>
<reference evidence="15" key="1">
    <citation type="submission" date="2019-11" db="EMBL/GenBank/DDBJ databases">
        <title>Genome sequence of Heliorestis convoluta strain HH, an alkaliphilic and minimalistic phototrophic bacterium from a soda lake in Egypt.</title>
        <authorList>
            <person name="Dewey E.D."/>
            <person name="Stokes L.M."/>
            <person name="Burchell B.M."/>
            <person name="Shaffer K.N."/>
            <person name="Huntington A.M."/>
            <person name="Baker J.M."/>
            <person name="Nadendla S."/>
            <person name="Giglio M.G."/>
            <person name="Touchman J.W."/>
            <person name="Blankenship R.E."/>
            <person name="Madigan M.T."/>
            <person name="Sattley W.M."/>
        </authorList>
    </citation>
    <scope>NUCLEOTIDE SEQUENCE [LARGE SCALE GENOMIC DNA]</scope>
    <source>
        <strain evidence="15">HH</strain>
    </source>
</reference>
<evidence type="ECO:0000256" key="6">
    <source>
        <dbReference type="ARBA" id="ARBA00022741"/>
    </source>
</evidence>
<keyword evidence="6 11" id="KW-0547">Nucleotide-binding</keyword>
<accession>A0A5Q2N3W7</accession>
<evidence type="ECO:0000256" key="4">
    <source>
        <dbReference type="ARBA" id="ARBA00022598"/>
    </source>
</evidence>
<dbReference type="PROSITE" id="PS01011">
    <property type="entry name" value="FOLYLPOLYGLU_SYNT_1"/>
    <property type="match status" value="1"/>
</dbReference>
<evidence type="ECO:0000313" key="14">
    <source>
        <dbReference type="EMBL" id="QGG47275.1"/>
    </source>
</evidence>
<keyword evidence="5" id="KW-0479">Metal-binding</keyword>